<dbReference type="InterPro" id="IPR036291">
    <property type="entry name" value="NAD(P)-bd_dom_sf"/>
</dbReference>
<dbReference type="InterPro" id="IPR016040">
    <property type="entry name" value="NAD(P)-bd_dom"/>
</dbReference>
<dbReference type="Pfam" id="PF16363">
    <property type="entry name" value="GDP_Man_Dehyd"/>
    <property type="match status" value="1"/>
</dbReference>
<dbReference type="RefSeq" id="WP_205372737.1">
    <property type="nucleotide sequence ID" value="NZ_JAFEJA010000001.1"/>
</dbReference>
<evidence type="ECO:0000256" key="8">
    <source>
        <dbReference type="RuleBase" id="RU004473"/>
    </source>
</evidence>
<dbReference type="EC" id="4.2.1.46" evidence="4 8"/>
<evidence type="ECO:0000256" key="7">
    <source>
        <dbReference type="ARBA" id="ARBA00023239"/>
    </source>
</evidence>
<proteinExistence type="inferred from homology"/>
<dbReference type="InterPro" id="IPR005888">
    <property type="entry name" value="dTDP_Gluc_deHydtase"/>
</dbReference>
<keyword evidence="11" id="KW-1185">Reference proteome</keyword>
<keyword evidence="6" id="KW-0520">NAD</keyword>
<dbReference type="Gene3D" id="3.90.25.10">
    <property type="entry name" value="UDP-galactose 4-epimerase, domain 1"/>
    <property type="match status" value="1"/>
</dbReference>
<dbReference type="Proteomes" id="UP000664109">
    <property type="component" value="Unassembled WGS sequence"/>
</dbReference>
<gene>
    <name evidence="10" type="primary">rfbB</name>
    <name evidence="10" type="ORF">JE024_06855</name>
</gene>
<evidence type="ECO:0000256" key="3">
    <source>
        <dbReference type="ARBA" id="ARBA00008178"/>
    </source>
</evidence>
<protein>
    <recommendedName>
        <fullName evidence="5 8">dTDP-glucose 4,6-dehydratase</fullName>
        <ecNumber evidence="4 8">4.2.1.46</ecNumber>
    </recommendedName>
</protein>
<dbReference type="CDD" id="cd05246">
    <property type="entry name" value="dTDP_GD_SDR_e"/>
    <property type="match status" value="1"/>
</dbReference>
<evidence type="ECO:0000256" key="2">
    <source>
        <dbReference type="ARBA" id="ARBA00001911"/>
    </source>
</evidence>
<evidence type="ECO:0000313" key="11">
    <source>
        <dbReference type="Proteomes" id="UP000664109"/>
    </source>
</evidence>
<evidence type="ECO:0000256" key="1">
    <source>
        <dbReference type="ARBA" id="ARBA00001539"/>
    </source>
</evidence>
<dbReference type="SUPFAM" id="SSF51735">
    <property type="entry name" value="NAD(P)-binding Rossmann-fold domains"/>
    <property type="match status" value="1"/>
</dbReference>
<evidence type="ECO:0000313" key="10">
    <source>
        <dbReference type="EMBL" id="MBM9618469.1"/>
    </source>
</evidence>
<organism evidence="10 11">
    <name type="scientific">Streptomyces zhihengii</name>
    <dbReference type="NCBI Taxonomy" id="1818004"/>
    <lineage>
        <taxon>Bacteria</taxon>
        <taxon>Bacillati</taxon>
        <taxon>Actinomycetota</taxon>
        <taxon>Actinomycetes</taxon>
        <taxon>Kitasatosporales</taxon>
        <taxon>Streptomycetaceae</taxon>
        <taxon>Streptomyces</taxon>
    </lineage>
</organism>
<feature type="domain" description="NAD(P)-binding" evidence="9">
    <location>
        <begin position="4"/>
        <end position="305"/>
    </location>
</feature>
<evidence type="ECO:0000256" key="5">
    <source>
        <dbReference type="ARBA" id="ARBA00016977"/>
    </source>
</evidence>
<reference evidence="10 11" key="1">
    <citation type="journal article" date="2016" name="Arch. Microbiol.">
        <title>Streptomyces zhihengii sp. nov., isolated from rhizospheric soil of Psammosilene tunicoides.</title>
        <authorList>
            <person name="Huang M.J."/>
            <person name="Fei J.J."/>
            <person name="Salam N."/>
            <person name="Kim C.J."/>
            <person name="Hozzein W.N."/>
            <person name="Xiao M."/>
            <person name="Huang H.Q."/>
            <person name="Li W.J."/>
        </authorList>
    </citation>
    <scope>NUCLEOTIDE SEQUENCE [LARGE SCALE GENOMIC DNA]</scope>
    <source>
        <strain evidence="10 11">YIM T102</strain>
    </source>
</reference>
<dbReference type="PANTHER" id="PTHR43000">
    <property type="entry name" value="DTDP-D-GLUCOSE 4,6-DEHYDRATASE-RELATED"/>
    <property type="match status" value="1"/>
</dbReference>
<dbReference type="NCBIfam" id="TIGR01181">
    <property type="entry name" value="dTDP_gluc_dehyt"/>
    <property type="match status" value="1"/>
</dbReference>
<dbReference type="GO" id="GO:0008460">
    <property type="term" value="F:dTDP-glucose 4,6-dehydratase activity"/>
    <property type="evidence" value="ECO:0007669"/>
    <property type="project" value="UniProtKB-EC"/>
</dbReference>
<evidence type="ECO:0000256" key="4">
    <source>
        <dbReference type="ARBA" id="ARBA00011990"/>
    </source>
</evidence>
<comment type="catalytic activity">
    <reaction evidence="1 8">
        <text>dTDP-alpha-D-glucose = dTDP-4-dehydro-6-deoxy-alpha-D-glucose + H2O</text>
        <dbReference type="Rhea" id="RHEA:17221"/>
        <dbReference type="ChEBI" id="CHEBI:15377"/>
        <dbReference type="ChEBI" id="CHEBI:57477"/>
        <dbReference type="ChEBI" id="CHEBI:57649"/>
        <dbReference type="EC" id="4.2.1.46"/>
    </reaction>
</comment>
<evidence type="ECO:0000256" key="6">
    <source>
        <dbReference type="ARBA" id="ARBA00023027"/>
    </source>
</evidence>
<keyword evidence="7 8" id="KW-0456">Lyase</keyword>
<name>A0ABS2UM44_9ACTN</name>
<accession>A0ABS2UM44</accession>
<comment type="similarity">
    <text evidence="3 8">Belongs to the NAD(P)-dependent epimerase/dehydratase family. dTDP-glucose dehydratase subfamily.</text>
</comment>
<comment type="cofactor">
    <cofactor evidence="2 8">
        <name>NAD(+)</name>
        <dbReference type="ChEBI" id="CHEBI:57540"/>
    </cofactor>
</comment>
<comment type="caution">
    <text evidence="10">The sequence shown here is derived from an EMBL/GenBank/DDBJ whole genome shotgun (WGS) entry which is preliminary data.</text>
</comment>
<evidence type="ECO:0000259" key="9">
    <source>
        <dbReference type="Pfam" id="PF16363"/>
    </source>
</evidence>
<dbReference type="Gene3D" id="3.40.50.720">
    <property type="entry name" value="NAD(P)-binding Rossmann-like Domain"/>
    <property type="match status" value="1"/>
</dbReference>
<dbReference type="EMBL" id="JAFEJA010000001">
    <property type="protein sequence ID" value="MBM9618469.1"/>
    <property type="molecule type" value="Genomic_DNA"/>
</dbReference>
<sequence>MRILVTGGAGFIGSAYVRAMLRGEYPGYEDAHVTVLDLLTYAGNRGNLPAAHPRMTFVRGDVCDAPLLLDLLPGHDAVVHFAAESHVDRSLSAPAAFVRTNVAGTQTLLEACLHAEVPRVLHVSTDEVYGSIDDGSWTEGWPLDPSSPYAATKAGSDLIASAYWHSHGLDVSVTRCSNNYGPHQHPEKLIPLFTTRLLAGESVPLYGDGTNVREWIHVDDHCRALQLVLAKGRAGEVYHVGGGTPRTNRQVTERLLALCGAGPGRVRPVADRKGHDRRYSLDGTKLREELGFEPAVPFEQGLAETVAWYRDHPGWWDAEDRRAR</sequence>